<gene>
    <name evidence="3" type="ORF">ABNN70_08760</name>
</gene>
<dbReference type="GO" id="GO:0005507">
    <property type="term" value="F:copper ion binding"/>
    <property type="evidence" value="ECO:0007669"/>
    <property type="project" value="InterPro"/>
</dbReference>
<organism evidence="3">
    <name type="scientific">Sporolactobacillus sp. Y61</name>
    <dbReference type="NCBI Taxonomy" id="3160863"/>
    <lineage>
        <taxon>Bacteria</taxon>
        <taxon>Bacillati</taxon>
        <taxon>Bacillota</taxon>
        <taxon>Bacilli</taxon>
        <taxon>Bacillales</taxon>
        <taxon>Sporolactobacillaceae</taxon>
        <taxon>Sporolactobacillus</taxon>
    </lineage>
</organism>
<dbReference type="RefSeq" id="WP_240697315.1">
    <property type="nucleotide sequence ID" value="NZ_CP159510.1"/>
</dbReference>
<dbReference type="EMBL" id="CP159510">
    <property type="protein sequence ID" value="XCJ15815.1"/>
    <property type="molecule type" value="Genomic_DNA"/>
</dbReference>
<evidence type="ECO:0000256" key="1">
    <source>
        <dbReference type="ARBA" id="ARBA00010457"/>
    </source>
</evidence>
<dbReference type="InterPro" id="IPR001424">
    <property type="entry name" value="SOD_Cu_Zn_dom"/>
</dbReference>
<evidence type="ECO:0000259" key="2">
    <source>
        <dbReference type="Pfam" id="PF00080"/>
    </source>
</evidence>
<name>A0AAU8IC87_9BACL</name>
<protein>
    <submittedName>
        <fullName evidence="3">Superoxide dismutase family protein</fullName>
    </submittedName>
</protein>
<sequence length="184" mass="19843">MNFGRFFYIVCTVVILVAAAYGNQSGDRVSAKEQKNQRLIVQLTDSSGEQVGEAILTETAKGVRIALQAEKLKPGIHGIHFHENGICSPPDFMSAGEHFNPEHKKHGLKNPLGPHAGDMPNIFADSQGRVKTVIFNPMVTLEEGKANSLRDADGSALIIHESGDDQKTDPAGNSGKRVICGVIR</sequence>
<evidence type="ECO:0000313" key="3">
    <source>
        <dbReference type="EMBL" id="XCJ15815.1"/>
    </source>
</evidence>
<dbReference type="GO" id="GO:0006801">
    <property type="term" value="P:superoxide metabolic process"/>
    <property type="evidence" value="ECO:0007669"/>
    <property type="project" value="InterPro"/>
</dbReference>
<dbReference type="InterPro" id="IPR024134">
    <property type="entry name" value="SOD_Cu/Zn_/chaperone"/>
</dbReference>
<dbReference type="PANTHER" id="PTHR10003">
    <property type="entry name" value="SUPEROXIDE DISMUTASE CU-ZN -RELATED"/>
    <property type="match status" value="1"/>
</dbReference>
<dbReference type="AlphaFoldDB" id="A0AAU8IC87"/>
<accession>A0AAU8IC87</accession>
<dbReference type="SUPFAM" id="SSF49329">
    <property type="entry name" value="Cu,Zn superoxide dismutase-like"/>
    <property type="match status" value="1"/>
</dbReference>
<comment type="similarity">
    <text evidence="1">Belongs to the Cu-Zn superoxide dismutase family.</text>
</comment>
<dbReference type="Pfam" id="PF00080">
    <property type="entry name" value="Sod_Cu"/>
    <property type="match status" value="1"/>
</dbReference>
<dbReference type="CDD" id="cd00305">
    <property type="entry name" value="Cu-Zn_Superoxide_Dismutase"/>
    <property type="match status" value="1"/>
</dbReference>
<dbReference type="InterPro" id="IPR036423">
    <property type="entry name" value="SOD-like_Cu/Zn_dom_sf"/>
</dbReference>
<feature type="domain" description="Superoxide dismutase copper/zinc binding" evidence="2">
    <location>
        <begin position="52"/>
        <end position="183"/>
    </location>
</feature>
<dbReference type="Gene3D" id="2.60.40.200">
    <property type="entry name" value="Superoxide dismutase, copper/zinc binding domain"/>
    <property type="match status" value="1"/>
</dbReference>
<reference evidence="3" key="1">
    <citation type="submission" date="2024-06" db="EMBL/GenBank/DDBJ databases">
        <authorList>
            <person name="Fan A."/>
            <person name="Zhang F.Y."/>
            <person name="Zhang L."/>
        </authorList>
    </citation>
    <scope>NUCLEOTIDE SEQUENCE</scope>
    <source>
        <strain evidence="3">Y61</strain>
    </source>
</reference>
<proteinExistence type="inferred from homology"/>